<dbReference type="PANTHER" id="PTHR38468">
    <property type="entry name" value="SLL0939 PROTEIN"/>
    <property type="match status" value="1"/>
</dbReference>
<comment type="caution">
    <text evidence="2">The sequence shown here is derived from an EMBL/GenBank/DDBJ whole genome shotgun (WGS) entry which is preliminary data.</text>
</comment>
<keyword evidence="1" id="KW-0472">Membrane</keyword>
<reference evidence="3" key="1">
    <citation type="submission" date="2017-09" db="EMBL/GenBank/DDBJ databases">
        <title>Depth-based differentiation of microbial function through sediment-hosted aquifers and enrichment of novel symbionts in the deep terrestrial subsurface.</title>
        <authorList>
            <person name="Probst A.J."/>
            <person name="Ladd B."/>
            <person name="Jarett J.K."/>
            <person name="Geller-Mcgrath D.E."/>
            <person name="Sieber C.M.K."/>
            <person name="Emerson J.B."/>
            <person name="Anantharaman K."/>
            <person name="Thomas B.C."/>
            <person name="Malmstrom R."/>
            <person name="Stieglmeier M."/>
            <person name="Klingl A."/>
            <person name="Woyke T."/>
            <person name="Ryan C.M."/>
            <person name="Banfield J.F."/>
        </authorList>
    </citation>
    <scope>NUCLEOTIDE SEQUENCE [LARGE SCALE GENOMIC DNA]</scope>
</reference>
<gene>
    <name evidence="2" type="ORF">COT25_03560</name>
</gene>
<evidence type="ECO:0000313" key="2">
    <source>
        <dbReference type="EMBL" id="PIS41360.1"/>
    </source>
</evidence>
<evidence type="ECO:0000313" key="3">
    <source>
        <dbReference type="Proteomes" id="UP000228711"/>
    </source>
</evidence>
<keyword evidence="1" id="KW-0812">Transmembrane</keyword>
<dbReference type="Proteomes" id="UP000228711">
    <property type="component" value="Unassembled WGS sequence"/>
</dbReference>
<dbReference type="InterPro" id="IPR012427">
    <property type="entry name" value="DUF1622"/>
</dbReference>
<dbReference type="AlphaFoldDB" id="A0A2H0YSD0"/>
<protein>
    <recommendedName>
        <fullName evidence="4">DUF1622 domain-containing protein</fullName>
    </recommendedName>
</protein>
<feature type="transmembrane region" description="Helical" evidence="1">
    <location>
        <begin position="7"/>
        <end position="28"/>
    </location>
</feature>
<name>A0A2H0YSD0_9BACT</name>
<dbReference type="Pfam" id="PF07784">
    <property type="entry name" value="DUF1622"/>
    <property type="match status" value="1"/>
</dbReference>
<evidence type="ECO:0000256" key="1">
    <source>
        <dbReference type="SAM" id="Phobius"/>
    </source>
</evidence>
<dbReference type="EMBL" id="PEXV01000117">
    <property type="protein sequence ID" value="PIS41360.1"/>
    <property type="molecule type" value="Genomic_DNA"/>
</dbReference>
<dbReference type="PANTHER" id="PTHR38468:SF1">
    <property type="entry name" value="SLL0939 PROTEIN"/>
    <property type="match status" value="1"/>
</dbReference>
<organism evidence="2 3">
    <name type="scientific">Candidatus Kerfeldbacteria bacterium CG08_land_8_20_14_0_20_42_7</name>
    <dbReference type="NCBI Taxonomy" id="2014245"/>
    <lineage>
        <taxon>Bacteria</taxon>
        <taxon>Candidatus Kerfeldiibacteriota</taxon>
    </lineage>
</organism>
<proteinExistence type="predicted"/>
<keyword evidence="1" id="KW-1133">Transmembrane helix</keyword>
<sequence>MQTFEPFVNFAIGLFRLVGFCVIVWGGARTVYYFFMPSLYPTLKNKKVSLEELLRIELGQKIVFGLEFLVAGDILITLKDPDVSELYRLGLLVVIRTLLSFFVGREVKESDIHVHQVERETVMKSGQPTSKK</sequence>
<evidence type="ECO:0008006" key="4">
    <source>
        <dbReference type="Google" id="ProtNLM"/>
    </source>
</evidence>
<accession>A0A2H0YSD0</accession>